<dbReference type="Pfam" id="PF21895">
    <property type="entry name" value="MTHFR_C"/>
    <property type="match status" value="1"/>
</dbReference>
<dbReference type="UniPathway" id="UPA00193"/>
<comment type="cofactor">
    <cofactor evidence="1">
        <name>FAD</name>
        <dbReference type="ChEBI" id="CHEBI:57692"/>
    </cofactor>
</comment>
<dbReference type="AlphaFoldDB" id="M2XB69"/>
<evidence type="ECO:0000313" key="10">
    <source>
        <dbReference type="Proteomes" id="UP000030680"/>
    </source>
</evidence>
<comment type="similarity">
    <text evidence="3">Belongs to the methylenetetrahydrofolate reductase family.</text>
</comment>
<gene>
    <name evidence="9" type="ORF">Gasu_52550</name>
</gene>
<keyword evidence="7 9" id="KW-0560">Oxidoreductase</keyword>
<dbReference type="CDD" id="cd00537">
    <property type="entry name" value="MTHFR"/>
    <property type="match status" value="1"/>
</dbReference>
<dbReference type="FunFam" id="3.20.20.220:FF:000002">
    <property type="entry name" value="Methylenetetrahydrofolate reductase"/>
    <property type="match status" value="1"/>
</dbReference>
<dbReference type="GO" id="GO:0009086">
    <property type="term" value="P:methionine biosynthetic process"/>
    <property type="evidence" value="ECO:0007669"/>
    <property type="project" value="TreeGrafter"/>
</dbReference>
<feature type="domain" description="MTHFR SAM-binding regulatory" evidence="8">
    <location>
        <begin position="318"/>
        <end position="600"/>
    </location>
</feature>
<dbReference type="InterPro" id="IPR004621">
    <property type="entry name" value="Fadh2_euk"/>
</dbReference>
<dbReference type="STRING" id="130081.M2XB69"/>
<evidence type="ECO:0000256" key="3">
    <source>
        <dbReference type="ARBA" id="ARBA00006743"/>
    </source>
</evidence>
<organism evidence="9 10">
    <name type="scientific">Galdieria sulphuraria</name>
    <name type="common">Red alga</name>
    <dbReference type="NCBI Taxonomy" id="130081"/>
    <lineage>
        <taxon>Eukaryota</taxon>
        <taxon>Rhodophyta</taxon>
        <taxon>Bangiophyceae</taxon>
        <taxon>Galdieriales</taxon>
        <taxon>Galdieriaceae</taxon>
        <taxon>Galdieria</taxon>
    </lineage>
</organism>
<dbReference type="InterPro" id="IPR029041">
    <property type="entry name" value="FAD-linked_oxidoreductase-like"/>
</dbReference>
<dbReference type="GO" id="GO:0071949">
    <property type="term" value="F:FAD binding"/>
    <property type="evidence" value="ECO:0007669"/>
    <property type="project" value="TreeGrafter"/>
</dbReference>
<dbReference type="InterPro" id="IPR003171">
    <property type="entry name" value="Mehydrof_redctse-like"/>
</dbReference>
<keyword evidence="10" id="KW-1185">Reference proteome</keyword>
<protein>
    <submittedName>
        <fullName evidence="9">Methylenetetrahydrofolate reductase (NADPH)</fullName>
        <ecNumber evidence="9">1.5.1.20</ecNumber>
    </submittedName>
</protein>
<dbReference type="Proteomes" id="UP000030680">
    <property type="component" value="Unassembled WGS sequence"/>
</dbReference>
<evidence type="ECO:0000256" key="6">
    <source>
        <dbReference type="ARBA" id="ARBA00022857"/>
    </source>
</evidence>
<evidence type="ECO:0000256" key="7">
    <source>
        <dbReference type="ARBA" id="ARBA00023002"/>
    </source>
</evidence>
<dbReference type="InterPro" id="IPR053806">
    <property type="entry name" value="MTHFR_C"/>
</dbReference>
<dbReference type="OrthoDB" id="16284at2759"/>
<dbReference type="PANTHER" id="PTHR45754:SF3">
    <property type="entry name" value="METHYLENETETRAHYDROFOLATE REDUCTASE (NADPH)"/>
    <property type="match status" value="1"/>
</dbReference>
<dbReference type="OMA" id="AWKEEFY"/>
<dbReference type="RefSeq" id="XP_005703672.1">
    <property type="nucleotide sequence ID" value="XM_005703615.1"/>
</dbReference>
<dbReference type="PANTHER" id="PTHR45754">
    <property type="entry name" value="METHYLENETETRAHYDROFOLATE REDUCTASE"/>
    <property type="match status" value="1"/>
</dbReference>
<dbReference type="eggNOG" id="KOG0564">
    <property type="taxonomic scope" value="Eukaryota"/>
</dbReference>
<evidence type="ECO:0000313" key="9">
    <source>
        <dbReference type="EMBL" id="EME27152.1"/>
    </source>
</evidence>
<dbReference type="GO" id="GO:0035999">
    <property type="term" value="P:tetrahydrofolate interconversion"/>
    <property type="evidence" value="ECO:0007669"/>
    <property type="project" value="UniProtKB-UniPathway"/>
</dbReference>
<dbReference type="GO" id="GO:0004489">
    <property type="term" value="F:methylenetetrahydrofolate reductase [NAD(P)H] activity"/>
    <property type="evidence" value="ECO:0007669"/>
    <property type="project" value="UniProtKB-EC"/>
</dbReference>
<evidence type="ECO:0000256" key="4">
    <source>
        <dbReference type="ARBA" id="ARBA00022630"/>
    </source>
</evidence>
<dbReference type="GeneID" id="17086083"/>
<name>M2XB69_GALSU</name>
<dbReference type="EMBL" id="KB454536">
    <property type="protein sequence ID" value="EME27152.1"/>
    <property type="molecule type" value="Genomic_DNA"/>
</dbReference>
<keyword evidence="4" id="KW-0285">Flavoprotein</keyword>
<dbReference type="GO" id="GO:0005829">
    <property type="term" value="C:cytosol"/>
    <property type="evidence" value="ECO:0007669"/>
    <property type="project" value="TreeGrafter"/>
</dbReference>
<evidence type="ECO:0000256" key="2">
    <source>
        <dbReference type="ARBA" id="ARBA00004777"/>
    </source>
</evidence>
<dbReference type="NCBIfam" id="TIGR00677">
    <property type="entry name" value="fadh2_euk"/>
    <property type="match status" value="1"/>
</dbReference>
<proteinExistence type="inferred from homology"/>
<keyword evidence="6" id="KW-0521">NADP</keyword>
<sequence length="625" mass="71165">MPSRGDINLRDTPKVHEKIKHRQDMGKIFFSFEYFPPKTPSGVDNLYDRIDRMSRVEPLFVDVTWGAGGSTSDLTLEISGNIQRYFGLDVCMHLTCTNMPSGKVDDALNAAKERGIRNIVALRGDPPKGEEWHSIEGGFEHAVDLVRHIRKSFGEHFSICVAGYPEGHPAGLLEGNLTYEQELHFLKEKVEAGGNFIITQMFYDTDRFLQFVKDCRSIGIEVPIIPGILPIQNYNGFERMTKFCKTHVPDEVLKALQPIKDDDAAVKEFGIRLGIDMCRRILHSGLVPGIHFYTLNLEKAVMSIIEGLDMIPKNQSIRSLPWRPATIDRRRHEDVRPIFWSNRPKSYISRTEGWDEFPNGRWGDNRSPAFGELTEHHLLGSGGFRSKEEKEALHRAYGELKNFSDVSNIFLRYLSGEVSRLLWSESDGLAKETMIIMEPLKWLNKHGLFTINSQPRVNGVPSSDIVFGWGGPGGYVYQKAYIEFFAKREVVEALIEASKSYPLITIFAVSSKDSELLTNTKNLSSANAVTWGVFPDREIIQPTVVDPYSFLVWKEEAFSIWTELWGRLYEKDSTSQQILRHIHDNFMLVNVVDNDYVAGDIFRLFDDVVPKFSLHDTELVANHVS</sequence>
<keyword evidence="5" id="KW-0274">FAD</keyword>
<evidence type="ECO:0000256" key="1">
    <source>
        <dbReference type="ARBA" id="ARBA00001974"/>
    </source>
</evidence>
<dbReference type="Pfam" id="PF02219">
    <property type="entry name" value="MTHFR"/>
    <property type="match status" value="1"/>
</dbReference>
<comment type="pathway">
    <text evidence="2">One-carbon metabolism; tetrahydrofolate interconversion.</text>
</comment>
<evidence type="ECO:0000256" key="5">
    <source>
        <dbReference type="ARBA" id="ARBA00022827"/>
    </source>
</evidence>
<dbReference type="SUPFAM" id="SSF51730">
    <property type="entry name" value="FAD-linked oxidoreductase"/>
    <property type="match status" value="1"/>
</dbReference>
<dbReference type="KEGG" id="gsl:Gasu_52550"/>
<reference evidence="10" key="1">
    <citation type="journal article" date="2013" name="Science">
        <title>Gene transfer from bacteria and archaea facilitated evolution of an extremophilic eukaryote.</title>
        <authorList>
            <person name="Schonknecht G."/>
            <person name="Chen W.H."/>
            <person name="Ternes C.M."/>
            <person name="Barbier G.G."/>
            <person name="Shrestha R.P."/>
            <person name="Stanke M."/>
            <person name="Brautigam A."/>
            <person name="Baker B.J."/>
            <person name="Banfield J.F."/>
            <person name="Garavito R.M."/>
            <person name="Carr K."/>
            <person name="Wilkerson C."/>
            <person name="Rensing S.A."/>
            <person name="Gagneul D."/>
            <person name="Dickenson N.E."/>
            <person name="Oesterhelt C."/>
            <person name="Lercher M.J."/>
            <person name="Weber A.P."/>
        </authorList>
    </citation>
    <scope>NUCLEOTIDE SEQUENCE [LARGE SCALE GENOMIC DNA]</scope>
    <source>
        <strain evidence="10">074W</strain>
    </source>
</reference>
<evidence type="ECO:0000259" key="8">
    <source>
        <dbReference type="Pfam" id="PF21895"/>
    </source>
</evidence>
<dbReference type="EC" id="1.5.1.20" evidence="9"/>
<dbReference type="Gene3D" id="3.20.20.220">
    <property type="match status" value="1"/>
</dbReference>
<accession>M2XB69</accession>
<dbReference type="Gramene" id="EME27152">
    <property type="protein sequence ID" value="EME27152"/>
    <property type="gene ID" value="Gasu_52550"/>
</dbReference>